<dbReference type="EMBL" id="VYKK01000001">
    <property type="protein sequence ID" value="KAA9008668.1"/>
    <property type="molecule type" value="Genomic_DNA"/>
</dbReference>
<evidence type="ECO:0000256" key="1">
    <source>
        <dbReference type="ARBA" id="ARBA00043985"/>
    </source>
</evidence>
<evidence type="ECO:0000313" key="3">
    <source>
        <dbReference type="Proteomes" id="UP000367750"/>
    </source>
</evidence>
<dbReference type="PANTHER" id="PTHR31088:SF6">
    <property type="entry name" value="PHAGE SHOCK PROTEIN A"/>
    <property type="match status" value="1"/>
</dbReference>
<organism evidence="2 3">
    <name type="scientific">Paenibacillus spiritus</name>
    <dbReference type="NCBI Taxonomy" id="2496557"/>
    <lineage>
        <taxon>Bacteria</taxon>
        <taxon>Bacillati</taxon>
        <taxon>Bacillota</taxon>
        <taxon>Bacilli</taxon>
        <taxon>Bacillales</taxon>
        <taxon>Paenibacillaceae</taxon>
        <taxon>Paenibacillus</taxon>
    </lineage>
</organism>
<comment type="caution">
    <text evidence="2">The sequence shown here is derived from an EMBL/GenBank/DDBJ whole genome shotgun (WGS) entry which is preliminary data.</text>
</comment>
<sequence length="237" mass="26814">MGVFQRIKDMTKASVNDLLDKVEDPIVMLNQYLRDMEAEIHEAEVTVAKQMANERRMKQRVEEAAKLAGQRTSQAELALKNGQEEVARKLLEEKIYFDQKYAEYSDLHVQADTHAKELVQQLHDMKDEFYKLRNKRNELVSRAQMAKAKKQMSQISSVHSIESGSASLGFHRMEEKIMQMEAEADVMRAPYQPQSAAAYSPLDAQKQLKVEEQLNALKNKLGGGSSAPEAASDKAAE</sequence>
<dbReference type="PANTHER" id="PTHR31088">
    <property type="entry name" value="MEMBRANE-ASSOCIATED PROTEIN VIPP1, CHLOROPLASTIC"/>
    <property type="match status" value="1"/>
</dbReference>
<reference evidence="2 3" key="1">
    <citation type="submission" date="2019-09" db="EMBL/GenBank/DDBJ databases">
        <title>Bacillus ochoae sp. nov., Paenibacillus whitsoniae sp. nov., Paenibacillus spiritus sp. nov. Isolated from the Mars Exploration Rover during spacecraft assembly.</title>
        <authorList>
            <person name="Seuylemezian A."/>
            <person name="Vaishampayan P."/>
        </authorList>
    </citation>
    <scope>NUCLEOTIDE SEQUENCE [LARGE SCALE GENOMIC DNA]</scope>
    <source>
        <strain evidence="2 3">MER_111</strain>
    </source>
</reference>
<dbReference type="InterPro" id="IPR007157">
    <property type="entry name" value="PspA_VIPP1"/>
</dbReference>
<dbReference type="AlphaFoldDB" id="A0A5J5GM25"/>
<dbReference type="Pfam" id="PF04012">
    <property type="entry name" value="PspA_IM30"/>
    <property type="match status" value="1"/>
</dbReference>
<dbReference type="OrthoDB" id="9779630at2"/>
<proteinExistence type="inferred from homology"/>
<dbReference type="RefSeq" id="WP_150456299.1">
    <property type="nucleotide sequence ID" value="NZ_VYKK01000001.1"/>
</dbReference>
<keyword evidence="3" id="KW-1185">Reference proteome</keyword>
<protein>
    <submittedName>
        <fullName evidence="2">PspA/IM30 family protein</fullName>
    </submittedName>
</protein>
<dbReference type="Proteomes" id="UP000367750">
    <property type="component" value="Unassembled WGS sequence"/>
</dbReference>
<comment type="similarity">
    <text evidence="1">Belongs to the PspA/Vipp/IM30 family.</text>
</comment>
<name>A0A5J5GM25_9BACL</name>
<evidence type="ECO:0000313" key="2">
    <source>
        <dbReference type="EMBL" id="KAA9008668.1"/>
    </source>
</evidence>
<accession>A0A5J5GM25</accession>
<gene>
    <name evidence="2" type="ORF">F4V43_00635</name>
</gene>